<comment type="function">
    <text evidence="7 8">Key enzyme in folate metabolism. Catalyzes an essential reaction for de novo glycine and purine synthesis, and for DNA precursor synthesis.</text>
</comment>
<organism evidence="11 12">
    <name type="scientific">Salinimonas marina</name>
    <dbReference type="NCBI Taxonomy" id="2785918"/>
    <lineage>
        <taxon>Bacteria</taxon>
        <taxon>Pseudomonadati</taxon>
        <taxon>Pseudomonadota</taxon>
        <taxon>Gammaproteobacteria</taxon>
        <taxon>Alteromonadales</taxon>
        <taxon>Alteromonadaceae</taxon>
        <taxon>Alteromonas/Salinimonas group</taxon>
        <taxon>Salinimonas</taxon>
    </lineage>
</organism>
<dbReference type="GO" id="GO:0046655">
    <property type="term" value="P:folic acid metabolic process"/>
    <property type="evidence" value="ECO:0007669"/>
    <property type="project" value="TreeGrafter"/>
</dbReference>
<protein>
    <recommendedName>
        <fullName evidence="3 8">Dihydrofolate reductase</fullName>
        <ecNumber evidence="3 8">1.5.1.3</ecNumber>
    </recommendedName>
</protein>
<sequence length="167" mass="18433">MRIAMIAAMANNRVIGSDNGMPWHLPADLRHFKTITSGKPVVMGRNTFESIGRPLPNRTNIVVTGNPGFEAEGVVIVSSLDAALKLAAEHTDEAEEVMVIGGGKVYDALLPQADVLYLTHIDLQVEGDTYFPDYHNQGQWQEVHHKACKADAKNPYDYTFVTLERKA</sequence>
<dbReference type="KEGG" id="smaa:IT774_14660"/>
<dbReference type="GO" id="GO:0005829">
    <property type="term" value="C:cytosol"/>
    <property type="evidence" value="ECO:0007669"/>
    <property type="project" value="TreeGrafter"/>
</dbReference>
<evidence type="ECO:0000256" key="2">
    <source>
        <dbReference type="ARBA" id="ARBA00009539"/>
    </source>
</evidence>
<reference evidence="11 12" key="1">
    <citation type="submission" date="2020-11" db="EMBL/GenBank/DDBJ databases">
        <title>Complete genome sequence for Salinimonas sp. strain G2-b.</title>
        <authorList>
            <person name="Park S.-J."/>
        </authorList>
    </citation>
    <scope>NUCLEOTIDE SEQUENCE [LARGE SCALE GENOMIC DNA]</scope>
    <source>
        <strain evidence="11 12">G2-b</strain>
    </source>
</reference>
<keyword evidence="4 8" id="KW-0554">One-carbon metabolism</keyword>
<keyword evidence="12" id="KW-1185">Reference proteome</keyword>
<dbReference type="EMBL" id="CP064795">
    <property type="protein sequence ID" value="QPG05330.1"/>
    <property type="molecule type" value="Genomic_DNA"/>
</dbReference>
<dbReference type="GO" id="GO:0006730">
    <property type="term" value="P:one-carbon metabolic process"/>
    <property type="evidence" value="ECO:0007669"/>
    <property type="project" value="UniProtKB-KW"/>
</dbReference>
<dbReference type="PIRSF" id="PIRSF000194">
    <property type="entry name" value="DHFR"/>
    <property type="match status" value="1"/>
</dbReference>
<dbReference type="GO" id="GO:0046654">
    <property type="term" value="P:tetrahydrofolate biosynthetic process"/>
    <property type="evidence" value="ECO:0007669"/>
    <property type="project" value="UniProtKB-UniPathway"/>
</dbReference>
<dbReference type="Proteomes" id="UP000595095">
    <property type="component" value="Chromosome"/>
</dbReference>
<dbReference type="PRINTS" id="PR00070">
    <property type="entry name" value="DHFR"/>
</dbReference>
<dbReference type="FunFam" id="3.40.430.10:FF:000001">
    <property type="entry name" value="Dihydrofolate reductase"/>
    <property type="match status" value="1"/>
</dbReference>
<dbReference type="InterPro" id="IPR017925">
    <property type="entry name" value="DHFR_CS"/>
</dbReference>
<dbReference type="PROSITE" id="PS00075">
    <property type="entry name" value="DHFR_1"/>
    <property type="match status" value="1"/>
</dbReference>
<evidence type="ECO:0000256" key="6">
    <source>
        <dbReference type="ARBA" id="ARBA00023002"/>
    </source>
</evidence>
<evidence type="ECO:0000259" key="10">
    <source>
        <dbReference type="PROSITE" id="PS51330"/>
    </source>
</evidence>
<dbReference type="InterPro" id="IPR001796">
    <property type="entry name" value="DHFR_dom"/>
</dbReference>
<dbReference type="UniPathway" id="UPA00077">
    <property type="reaction ID" value="UER00158"/>
</dbReference>
<dbReference type="SUPFAM" id="SSF53597">
    <property type="entry name" value="Dihydrofolate reductase-like"/>
    <property type="match status" value="1"/>
</dbReference>
<dbReference type="AlphaFoldDB" id="A0A7S9HCM7"/>
<keyword evidence="5 8" id="KW-0521">NADP</keyword>
<dbReference type="GO" id="GO:0046452">
    <property type="term" value="P:dihydrofolate metabolic process"/>
    <property type="evidence" value="ECO:0007669"/>
    <property type="project" value="TreeGrafter"/>
</dbReference>
<dbReference type="PANTHER" id="PTHR48069">
    <property type="entry name" value="DIHYDROFOLATE REDUCTASE"/>
    <property type="match status" value="1"/>
</dbReference>
<evidence type="ECO:0000256" key="4">
    <source>
        <dbReference type="ARBA" id="ARBA00022563"/>
    </source>
</evidence>
<dbReference type="GO" id="GO:0004146">
    <property type="term" value="F:dihydrofolate reductase activity"/>
    <property type="evidence" value="ECO:0007669"/>
    <property type="project" value="UniProtKB-EC"/>
</dbReference>
<evidence type="ECO:0000256" key="3">
    <source>
        <dbReference type="ARBA" id="ARBA00012856"/>
    </source>
</evidence>
<comment type="similarity">
    <text evidence="2 8 9">Belongs to the dihydrofolate reductase family.</text>
</comment>
<comment type="catalytic activity">
    <reaction evidence="8">
        <text>(6S)-5,6,7,8-tetrahydrofolate + NADP(+) = 7,8-dihydrofolate + NADPH + H(+)</text>
        <dbReference type="Rhea" id="RHEA:15009"/>
        <dbReference type="ChEBI" id="CHEBI:15378"/>
        <dbReference type="ChEBI" id="CHEBI:57451"/>
        <dbReference type="ChEBI" id="CHEBI:57453"/>
        <dbReference type="ChEBI" id="CHEBI:57783"/>
        <dbReference type="ChEBI" id="CHEBI:58349"/>
        <dbReference type="EC" id="1.5.1.3"/>
    </reaction>
</comment>
<dbReference type="Pfam" id="PF00186">
    <property type="entry name" value="DHFR_1"/>
    <property type="match status" value="1"/>
</dbReference>
<dbReference type="InterPro" id="IPR024072">
    <property type="entry name" value="DHFR-like_dom_sf"/>
</dbReference>
<evidence type="ECO:0000256" key="9">
    <source>
        <dbReference type="RuleBase" id="RU004474"/>
    </source>
</evidence>
<dbReference type="CDD" id="cd00209">
    <property type="entry name" value="DHFR"/>
    <property type="match status" value="1"/>
</dbReference>
<keyword evidence="6 8" id="KW-0560">Oxidoreductase</keyword>
<evidence type="ECO:0000256" key="7">
    <source>
        <dbReference type="ARBA" id="ARBA00025067"/>
    </source>
</evidence>
<proteinExistence type="inferred from homology"/>
<evidence type="ECO:0000256" key="5">
    <source>
        <dbReference type="ARBA" id="ARBA00022857"/>
    </source>
</evidence>
<dbReference type="PROSITE" id="PS51330">
    <property type="entry name" value="DHFR_2"/>
    <property type="match status" value="1"/>
</dbReference>
<gene>
    <name evidence="11" type="primary">folA</name>
    <name evidence="11" type="ORF">IT774_14660</name>
</gene>
<name>A0A7S9HCM7_9ALTE</name>
<evidence type="ECO:0000256" key="8">
    <source>
        <dbReference type="PIRNR" id="PIRNR000194"/>
    </source>
</evidence>
<dbReference type="EC" id="1.5.1.3" evidence="3 8"/>
<feature type="domain" description="DHFR" evidence="10">
    <location>
        <begin position="2"/>
        <end position="165"/>
    </location>
</feature>
<dbReference type="NCBIfam" id="NF008037">
    <property type="entry name" value="PRK10769.1"/>
    <property type="match status" value="1"/>
</dbReference>
<evidence type="ECO:0000313" key="12">
    <source>
        <dbReference type="Proteomes" id="UP000595095"/>
    </source>
</evidence>
<evidence type="ECO:0000256" key="1">
    <source>
        <dbReference type="ARBA" id="ARBA00004903"/>
    </source>
</evidence>
<evidence type="ECO:0000313" key="11">
    <source>
        <dbReference type="EMBL" id="QPG05330.1"/>
    </source>
</evidence>
<dbReference type="RefSeq" id="WP_195810420.1">
    <property type="nucleotide sequence ID" value="NZ_CP064795.1"/>
</dbReference>
<dbReference type="GO" id="GO:0070401">
    <property type="term" value="F:NADP+ binding"/>
    <property type="evidence" value="ECO:0007669"/>
    <property type="project" value="UniProtKB-ARBA"/>
</dbReference>
<comment type="pathway">
    <text evidence="1 8">Cofactor biosynthesis; tetrahydrofolate biosynthesis; 5,6,7,8-tetrahydrofolate from 7,8-dihydrofolate: step 1/1.</text>
</comment>
<accession>A0A7S9HCM7</accession>
<dbReference type="InterPro" id="IPR012259">
    <property type="entry name" value="DHFR"/>
</dbReference>
<dbReference type="PANTHER" id="PTHR48069:SF3">
    <property type="entry name" value="DIHYDROFOLATE REDUCTASE"/>
    <property type="match status" value="1"/>
</dbReference>
<dbReference type="Gene3D" id="3.40.430.10">
    <property type="entry name" value="Dihydrofolate Reductase, subunit A"/>
    <property type="match status" value="1"/>
</dbReference>